<dbReference type="Proteomes" id="UP000652761">
    <property type="component" value="Unassembled WGS sequence"/>
</dbReference>
<dbReference type="EMBL" id="NMUH01005932">
    <property type="protein sequence ID" value="MQM14038.1"/>
    <property type="molecule type" value="Genomic_DNA"/>
</dbReference>
<gene>
    <name evidence="3" type="ORF">Taro_046964</name>
</gene>
<feature type="region of interest" description="Disordered" evidence="1">
    <location>
        <begin position="62"/>
        <end position="86"/>
    </location>
</feature>
<comment type="caution">
    <text evidence="3">The sequence shown here is derived from an EMBL/GenBank/DDBJ whole genome shotgun (WGS) entry which is preliminary data.</text>
</comment>
<dbReference type="GO" id="GO:0009507">
    <property type="term" value="C:chloroplast"/>
    <property type="evidence" value="ECO:0007669"/>
    <property type="project" value="TreeGrafter"/>
</dbReference>
<dbReference type="Pfam" id="PF09353">
    <property type="entry name" value="DUF1995"/>
    <property type="match status" value="1"/>
</dbReference>
<feature type="compositionally biased region" description="Low complexity" evidence="1">
    <location>
        <begin position="62"/>
        <end position="85"/>
    </location>
</feature>
<organism evidence="3 4">
    <name type="scientific">Colocasia esculenta</name>
    <name type="common">Wild taro</name>
    <name type="synonym">Arum esculentum</name>
    <dbReference type="NCBI Taxonomy" id="4460"/>
    <lineage>
        <taxon>Eukaryota</taxon>
        <taxon>Viridiplantae</taxon>
        <taxon>Streptophyta</taxon>
        <taxon>Embryophyta</taxon>
        <taxon>Tracheophyta</taxon>
        <taxon>Spermatophyta</taxon>
        <taxon>Magnoliopsida</taxon>
        <taxon>Liliopsida</taxon>
        <taxon>Araceae</taxon>
        <taxon>Aroideae</taxon>
        <taxon>Colocasieae</taxon>
        <taxon>Colocasia</taxon>
    </lineage>
</organism>
<dbReference type="PANTHER" id="PTHR36365:SF1">
    <property type="entry name" value="OS05G0500400 PROTEIN"/>
    <property type="match status" value="1"/>
</dbReference>
<dbReference type="AlphaFoldDB" id="A0A843X368"/>
<sequence length="351" mass="38415">MASAPLKPLPPQTQPRKPHPPPPPVPLPNPKAFFSSHAIAHRRAARHLLFHSVRPLPCSKTHLSLSQTQQQISSPSSSDGFSPPTTREDAILQAKTCLSTTLQKPLNNAVLLPTKKLKRQKQPRFRVEIPVVDDSPSSLAQLASDVFSDLPTRRKGAKPTILLVWPDSTLAELAQQVFADSAVVNAELGTVAPGVLSSADLGVFMAPGTSQLEKMRRVSDNFYPKPLVLFNPKWGFEEEKGFGGVLEAFAGSFGVVYSFIGLEVKGLLSRRKGVVFRWVKDGVFSGEGWVVLVEDDAKKGELKVVTRFRKRPSIGEVENVLYNLMAANSPVTKSVKFVKDLVSNVTGRKQK</sequence>
<feature type="domain" description="DUF1995" evidence="2">
    <location>
        <begin position="84"/>
        <end position="319"/>
    </location>
</feature>
<reference evidence="3" key="1">
    <citation type="submission" date="2017-07" db="EMBL/GenBank/DDBJ databases">
        <title>Taro Niue Genome Assembly and Annotation.</title>
        <authorList>
            <person name="Atibalentja N."/>
            <person name="Keating K."/>
            <person name="Fields C.J."/>
        </authorList>
    </citation>
    <scope>NUCLEOTIDE SEQUENCE</scope>
    <source>
        <strain evidence="3">Niue_2</strain>
        <tissue evidence="3">Leaf</tissue>
    </source>
</reference>
<feature type="region of interest" description="Disordered" evidence="1">
    <location>
        <begin position="1"/>
        <end position="32"/>
    </location>
</feature>
<proteinExistence type="predicted"/>
<feature type="compositionally biased region" description="Pro residues" evidence="1">
    <location>
        <begin position="20"/>
        <end position="29"/>
    </location>
</feature>
<evidence type="ECO:0000259" key="2">
    <source>
        <dbReference type="Pfam" id="PF09353"/>
    </source>
</evidence>
<evidence type="ECO:0000256" key="1">
    <source>
        <dbReference type="SAM" id="MobiDB-lite"/>
    </source>
</evidence>
<evidence type="ECO:0000313" key="3">
    <source>
        <dbReference type="EMBL" id="MQM14038.1"/>
    </source>
</evidence>
<protein>
    <recommendedName>
        <fullName evidence="2">DUF1995 domain-containing protein</fullName>
    </recommendedName>
</protein>
<evidence type="ECO:0000313" key="4">
    <source>
        <dbReference type="Proteomes" id="UP000652761"/>
    </source>
</evidence>
<dbReference type="InterPro" id="IPR018962">
    <property type="entry name" value="DUF1995"/>
</dbReference>
<accession>A0A843X368</accession>
<dbReference type="OrthoDB" id="515480at2759"/>
<keyword evidence="4" id="KW-1185">Reference proteome</keyword>
<name>A0A843X368_COLES</name>
<dbReference type="PANTHER" id="PTHR36365">
    <property type="entry name" value="OS05G0500400 PROTEIN"/>
    <property type="match status" value="1"/>
</dbReference>